<feature type="region of interest" description="Disordered" evidence="1">
    <location>
        <begin position="1"/>
        <end position="22"/>
    </location>
</feature>
<accession>A0A5B7HNX6</accession>
<name>A0A5B7HNX6_PORTR</name>
<evidence type="ECO:0000313" key="3">
    <source>
        <dbReference type="Proteomes" id="UP000324222"/>
    </source>
</evidence>
<dbReference type="Proteomes" id="UP000324222">
    <property type="component" value="Unassembled WGS sequence"/>
</dbReference>
<evidence type="ECO:0000313" key="2">
    <source>
        <dbReference type="EMBL" id="MPC71646.1"/>
    </source>
</evidence>
<comment type="caution">
    <text evidence="2">The sequence shown here is derived from an EMBL/GenBank/DDBJ whole genome shotgun (WGS) entry which is preliminary data.</text>
</comment>
<keyword evidence="3" id="KW-1185">Reference proteome</keyword>
<sequence length="76" mass="8177">MFIPNGEVTSCPPTTSPAPYHHQTSTDLLAATMAVVCSRKCWASSDERLGGGLPQSNLVLRDALAQHDVARLHQGY</sequence>
<dbReference type="AlphaFoldDB" id="A0A5B7HNX6"/>
<evidence type="ECO:0000256" key="1">
    <source>
        <dbReference type="SAM" id="MobiDB-lite"/>
    </source>
</evidence>
<reference evidence="2 3" key="1">
    <citation type="submission" date="2019-05" db="EMBL/GenBank/DDBJ databases">
        <title>Another draft genome of Portunus trituberculatus and its Hox gene families provides insights of decapod evolution.</title>
        <authorList>
            <person name="Jeong J.-H."/>
            <person name="Song I."/>
            <person name="Kim S."/>
            <person name="Choi T."/>
            <person name="Kim D."/>
            <person name="Ryu S."/>
            <person name="Kim W."/>
        </authorList>
    </citation>
    <scope>NUCLEOTIDE SEQUENCE [LARGE SCALE GENOMIC DNA]</scope>
    <source>
        <tissue evidence="2">Muscle</tissue>
    </source>
</reference>
<organism evidence="2 3">
    <name type="scientific">Portunus trituberculatus</name>
    <name type="common">Swimming crab</name>
    <name type="synonym">Neptunus trituberculatus</name>
    <dbReference type="NCBI Taxonomy" id="210409"/>
    <lineage>
        <taxon>Eukaryota</taxon>
        <taxon>Metazoa</taxon>
        <taxon>Ecdysozoa</taxon>
        <taxon>Arthropoda</taxon>
        <taxon>Crustacea</taxon>
        <taxon>Multicrustacea</taxon>
        <taxon>Malacostraca</taxon>
        <taxon>Eumalacostraca</taxon>
        <taxon>Eucarida</taxon>
        <taxon>Decapoda</taxon>
        <taxon>Pleocyemata</taxon>
        <taxon>Brachyura</taxon>
        <taxon>Eubrachyura</taxon>
        <taxon>Portunoidea</taxon>
        <taxon>Portunidae</taxon>
        <taxon>Portuninae</taxon>
        <taxon>Portunus</taxon>
    </lineage>
</organism>
<gene>
    <name evidence="2" type="ORF">E2C01_065930</name>
</gene>
<dbReference type="EMBL" id="VSRR010033273">
    <property type="protein sequence ID" value="MPC71646.1"/>
    <property type="molecule type" value="Genomic_DNA"/>
</dbReference>
<protein>
    <submittedName>
        <fullName evidence="2">Uncharacterized protein</fullName>
    </submittedName>
</protein>
<proteinExistence type="predicted"/>